<dbReference type="Gene3D" id="1.10.260.40">
    <property type="entry name" value="lambda repressor-like DNA-binding domains"/>
    <property type="match status" value="1"/>
</dbReference>
<evidence type="ECO:0000259" key="1">
    <source>
        <dbReference type="Pfam" id="PF19054"/>
    </source>
</evidence>
<keyword evidence="3" id="KW-1185">Reference proteome</keyword>
<dbReference type="RefSeq" id="WP_136527882.1">
    <property type="nucleotide sequence ID" value="NZ_STGX01000001.1"/>
</dbReference>
<proteinExistence type="predicted"/>
<dbReference type="OrthoDB" id="5176233at2"/>
<dbReference type="Pfam" id="PF19054">
    <property type="entry name" value="DUF5753"/>
    <property type="match status" value="1"/>
</dbReference>
<dbReference type="Pfam" id="PF13560">
    <property type="entry name" value="HTH_31"/>
    <property type="match status" value="1"/>
</dbReference>
<dbReference type="InterPro" id="IPR043917">
    <property type="entry name" value="DUF5753"/>
</dbReference>
<accession>A0A4S8PMM9</accession>
<reference evidence="2 3" key="1">
    <citation type="journal article" date="2018" name="Int. J. Syst. Evol. Microbiol.">
        <title>Glycomyces paridis sp. nov., isolated from the medicinal plant Paris polyphylla.</title>
        <authorList>
            <person name="Fang X.M."/>
            <person name="Bai J.L."/>
            <person name="Su J."/>
            <person name="Zhao L.L."/>
            <person name="Liu H.Y."/>
            <person name="Ma B.P."/>
            <person name="Zhang Y.Q."/>
            <person name="Yu L.Y."/>
        </authorList>
    </citation>
    <scope>NUCLEOTIDE SEQUENCE [LARGE SCALE GENOMIC DNA]</scope>
    <source>
        <strain evidence="2 3">CPCC 204357</strain>
    </source>
</reference>
<protein>
    <submittedName>
        <fullName evidence="2">Helix-turn-helix domain-containing protein</fullName>
    </submittedName>
</protein>
<name>A0A4S8PMM9_9ACTN</name>
<sequence length="270" mass="30664">MRWFVAVLLWDSRIGIGFTRPEAARAFGCSDGTIYYWEKGERHPRPSEVAQIALTYRLTEKVRRYLKMILERKDSQRIEADPRLHALVLSKAELHSGFIFKYEPNLIPGPLQTRDYHFGYTQKAEGTSDTDANEGWTFKHGRQVGIGNRKDEPTIQYLIGNSAILGLRDLPLEAAIGQVNRMLADQDRSGVEIRVIAKFHRGRNAPFEIFKPGGSRTAPPVFVYSESLHGSWCIEEDALVAMYDGAGQAMWQLGIPLKEFLDEHCRDLLA</sequence>
<evidence type="ECO:0000313" key="2">
    <source>
        <dbReference type="EMBL" id="THV32108.1"/>
    </source>
</evidence>
<dbReference type="GO" id="GO:0003677">
    <property type="term" value="F:DNA binding"/>
    <property type="evidence" value="ECO:0007669"/>
    <property type="project" value="InterPro"/>
</dbReference>
<dbReference type="Proteomes" id="UP000305792">
    <property type="component" value="Unassembled WGS sequence"/>
</dbReference>
<gene>
    <name evidence="2" type="ORF">E9998_01240</name>
</gene>
<evidence type="ECO:0000313" key="3">
    <source>
        <dbReference type="Proteomes" id="UP000305792"/>
    </source>
</evidence>
<dbReference type="EMBL" id="STGX01000001">
    <property type="protein sequence ID" value="THV32108.1"/>
    <property type="molecule type" value="Genomic_DNA"/>
</dbReference>
<organism evidence="2 3">
    <name type="scientific">Glycomyces paridis</name>
    <dbReference type="NCBI Taxonomy" id="2126555"/>
    <lineage>
        <taxon>Bacteria</taxon>
        <taxon>Bacillati</taxon>
        <taxon>Actinomycetota</taxon>
        <taxon>Actinomycetes</taxon>
        <taxon>Glycomycetales</taxon>
        <taxon>Glycomycetaceae</taxon>
        <taxon>Glycomyces</taxon>
    </lineage>
</organism>
<dbReference type="AlphaFoldDB" id="A0A4S8PMM9"/>
<dbReference type="CDD" id="cd00093">
    <property type="entry name" value="HTH_XRE"/>
    <property type="match status" value="1"/>
</dbReference>
<dbReference type="InterPro" id="IPR001387">
    <property type="entry name" value="Cro/C1-type_HTH"/>
</dbReference>
<dbReference type="SUPFAM" id="SSF47413">
    <property type="entry name" value="lambda repressor-like DNA-binding domains"/>
    <property type="match status" value="1"/>
</dbReference>
<dbReference type="InterPro" id="IPR010982">
    <property type="entry name" value="Lambda_DNA-bd_dom_sf"/>
</dbReference>
<comment type="caution">
    <text evidence="2">The sequence shown here is derived from an EMBL/GenBank/DDBJ whole genome shotgun (WGS) entry which is preliminary data.</text>
</comment>
<feature type="domain" description="DUF5753" evidence="1">
    <location>
        <begin position="91"/>
        <end position="253"/>
    </location>
</feature>